<dbReference type="GeneID" id="28974123"/>
<reference evidence="1 2" key="1">
    <citation type="journal article" date="2015" name="Front. Microbiol.">
        <title>Genome sequence of the plant growth promoting endophytic yeast Rhodotorula graminis WP1.</title>
        <authorList>
            <person name="Firrincieli A."/>
            <person name="Otillar R."/>
            <person name="Salamov A."/>
            <person name="Schmutz J."/>
            <person name="Khan Z."/>
            <person name="Redman R.S."/>
            <person name="Fleck N.D."/>
            <person name="Lindquist E."/>
            <person name="Grigoriev I.V."/>
            <person name="Doty S.L."/>
        </authorList>
    </citation>
    <scope>NUCLEOTIDE SEQUENCE [LARGE SCALE GENOMIC DNA]</scope>
    <source>
        <strain evidence="1 2">WP1</strain>
    </source>
</reference>
<dbReference type="AlphaFoldDB" id="A0A0N8PZC4"/>
<sequence length="279" mass="30115">MILNVLRQGVQDQNLQAFYPPGSLEQLAQQIAHSGALARIAAEWRLPTEVAMDLARLALVDIQGCLDDSGSMAFEENGERIDDAKMIVSKVAQAATLFDTDGIQICFLNSPAVGQGIKNEAQAQHLLSSINFSGLTPLGTSFERKVLQPLVAAARSGTLRKPVLAIIVTDGEPAGEHRHKLVQAITDAKRALATTRYGADALSIELAQVGNDQKAAAFLNEIDVHPEIGSFVDVTGNFEMESAQMQQTTGIALSPDMWLVKLLLGALDTAYDSHDERRR</sequence>
<dbReference type="InterPro" id="IPR036465">
    <property type="entry name" value="vWFA_dom_sf"/>
</dbReference>
<proteinExistence type="predicted"/>
<name>A0A0N8PZC4_RHOGW</name>
<gene>
    <name evidence="1" type="ORF">RHOBADRAFT_39989</name>
</gene>
<dbReference type="Proteomes" id="UP000053890">
    <property type="component" value="Unassembled WGS sequence"/>
</dbReference>
<dbReference type="Gene3D" id="3.40.50.410">
    <property type="entry name" value="von Willebrand factor, type A domain"/>
    <property type="match status" value="1"/>
</dbReference>
<organism evidence="1 2">
    <name type="scientific">Rhodotorula graminis (strain WP1)</name>
    <dbReference type="NCBI Taxonomy" id="578459"/>
    <lineage>
        <taxon>Eukaryota</taxon>
        <taxon>Fungi</taxon>
        <taxon>Dikarya</taxon>
        <taxon>Basidiomycota</taxon>
        <taxon>Pucciniomycotina</taxon>
        <taxon>Microbotryomycetes</taxon>
        <taxon>Sporidiobolales</taxon>
        <taxon>Sporidiobolaceae</taxon>
        <taxon>Rhodotorula</taxon>
    </lineage>
</organism>
<keyword evidence="2" id="KW-1185">Reference proteome</keyword>
<dbReference type="OrthoDB" id="2142040at2759"/>
<accession>A0A0N8PZC4</accession>
<dbReference type="SUPFAM" id="SSF53300">
    <property type="entry name" value="vWA-like"/>
    <property type="match status" value="1"/>
</dbReference>
<dbReference type="RefSeq" id="XP_018267982.1">
    <property type="nucleotide sequence ID" value="XM_018413674.1"/>
</dbReference>
<dbReference type="STRING" id="578459.A0A0N8PZC4"/>
<evidence type="ECO:0000313" key="1">
    <source>
        <dbReference type="EMBL" id="KPV71933.1"/>
    </source>
</evidence>
<evidence type="ECO:0008006" key="3">
    <source>
        <dbReference type="Google" id="ProtNLM"/>
    </source>
</evidence>
<evidence type="ECO:0000313" key="2">
    <source>
        <dbReference type="Proteomes" id="UP000053890"/>
    </source>
</evidence>
<dbReference type="EMBL" id="KQ474090">
    <property type="protein sequence ID" value="KPV71933.1"/>
    <property type="molecule type" value="Genomic_DNA"/>
</dbReference>
<protein>
    <recommendedName>
        <fullName evidence="3">VWFA domain-containing protein</fullName>
    </recommendedName>
</protein>
<dbReference type="OMA" id="IAMEWRI"/>
<dbReference type="PANTHER" id="PTHR34706:SF2">
    <property type="entry name" value="RFEF"/>
    <property type="match status" value="1"/>
</dbReference>
<dbReference type="PANTHER" id="PTHR34706">
    <property type="entry name" value="SLR1338 PROTEIN"/>
    <property type="match status" value="1"/>
</dbReference>